<keyword evidence="3" id="KW-1185">Reference proteome</keyword>
<feature type="transmembrane region" description="Helical" evidence="1">
    <location>
        <begin position="195"/>
        <end position="217"/>
    </location>
</feature>
<dbReference type="Proteomes" id="UP000680348">
    <property type="component" value="Unassembled WGS sequence"/>
</dbReference>
<evidence type="ECO:0000313" key="2">
    <source>
        <dbReference type="EMBL" id="MBS3651368.1"/>
    </source>
</evidence>
<sequence>MLDSLILSPTDFAALAYFLAAWLVHGLAASGRLVSRVSLSQAMNAQRAAWMRGMARRELRMIDTGIMVGLQQGTAFFASSSLIALGGCFALLNASAQVAQIVADMPYAGPYSRQAYEIKVFGLIAILAYSFFKFGWSYRLFNYCSILIGAVPMASDPGYEPKEIWAAADRAARMNMLAGSHFNSGLRGIFFSIGYLGWFINPLVFALTTSLLLAVLVRRQFFSEARLVALSEGSRGIGD</sequence>
<dbReference type="Pfam" id="PF04654">
    <property type="entry name" value="DUF599"/>
    <property type="match status" value="1"/>
</dbReference>
<dbReference type="PANTHER" id="PTHR31881">
    <property type="match status" value="1"/>
</dbReference>
<reference evidence="2" key="1">
    <citation type="submission" date="2021-04" db="EMBL/GenBank/DDBJ databases">
        <title>Pseudaminobacter soli sp. nov., isolated from paddy soil contaminated by heavy metals.</title>
        <authorList>
            <person name="Zhang K."/>
        </authorList>
    </citation>
    <scope>NUCLEOTIDE SEQUENCE</scope>
    <source>
        <strain evidence="2">19-2017</strain>
    </source>
</reference>
<feature type="transmembrane region" description="Helical" evidence="1">
    <location>
        <begin position="115"/>
        <end position="132"/>
    </location>
</feature>
<dbReference type="RefSeq" id="WP_188256925.1">
    <property type="nucleotide sequence ID" value="NZ_JABVCF010000013.1"/>
</dbReference>
<dbReference type="InterPro" id="IPR006747">
    <property type="entry name" value="DUF599"/>
</dbReference>
<keyword evidence="1" id="KW-0472">Membrane</keyword>
<evidence type="ECO:0000313" key="3">
    <source>
        <dbReference type="Proteomes" id="UP000680348"/>
    </source>
</evidence>
<feature type="transmembrane region" description="Helical" evidence="1">
    <location>
        <begin position="12"/>
        <end position="34"/>
    </location>
</feature>
<dbReference type="PANTHER" id="PTHR31881:SF6">
    <property type="entry name" value="OS09G0494600 PROTEIN"/>
    <property type="match status" value="1"/>
</dbReference>
<accession>A0A942E577</accession>
<proteinExistence type="predicted"/>
<gene>
    <name evidence="2" type="ORF">KEU06_22390</name>
</gene>
<feature type="transmembrane region" description="Helical" evidence="1">
    <location>
        <begin position="83"/>
        <end position="103"/>
    </location>
</feature>
<dbReference type="EMBL" id="JAGWCR010000013">
    <property type="protein sequence ID" value="MBS3651368.1"/>
    <property type="molecule type" value="Genomic_DNA"/>
</dbReference>
<comment type="caution">
    <text evidence="2">The sequence shown here is derived from an EMBL/GenBank/DDBJ whole genome shotgun (WGS) entry which is preliminary data.</text>
</comment>
<organism evidence="2 3">
    <name type="scientific">Pseudaminobacter soli</name>
    <name type="common">ex Zhang et al. 2022</name>
    <dbReference type="NCBI Taxonomy" id="2831468"/>
    <lineage>
        <taxon>Bacteria</taxon>
        <taxon>Pseudomonadati</taxon>
        <taxon>Pseudomonadota</taxon>
        <taxon>Alphaproteobacteria</taxon>
        <taxon>Hyphomicrobiales</taxon>
        <taxon>Phyllobacteriaceae</taxon>
        <taxon>Pseudaminobacter</taxon>
    </lineage>
</organism>
<protein>
    <submittedName>
        <fullName evidence="2">DUF599 family protein</fullName>
    </submittedName>
</protein>
<dbReference type="AlphaFoldDB" id="A0A942E577"/>
<keyword evidence="1" id="KW-0812">Transmembrane</keyword>
<keyword evidence="1" id="KW-1133">Transmembrane helix</keyword>
<evidence type="ECO:0000256" key="1">
    <source>
        <dbReference type="SAM" id="Phobius"/>
    </source>
</evidence>
<name>A0A942E577_9HYPH</name>